<evidence type="ECO:0000313" key="2">
    <source>
        <dbReference type="EMBL" id="KAH3775373.1"/>
    </source>
</evidence>
<reference evidence="2" key="2">
    <citation type="submission" date="2020-11" db="EMBL/GenBank/DDBJ databases">
        <authorList>
            <person name="McCartney M.A."/>
            <person name="Auch B."/>
            <person name="Kono T."/>
            <person name="Mallez S."/>
            <person name="Becker A."/>
            <person name="Gohl D.M."/>
            <person name="Silverstein K.A.T."/>
            <person name="Koren S."/>
            <person name="Bechman K.B."/>
            <person name="Herman A."/>
            <person name="Abrahante J.E."/>
            <person name="Garbe J."/>
        </authorList>
    </citation>
    <scope>NUCLEOTIDE SEQUENCE</scope>
    <source>
        <strain evidence="2">Duluth1</strain>
        <tissue evidence="2">Whole animal</tissue>
    </source>
</reference>
<reference evidence="2" key="1">
    <citation type="journal article" date="2019" name="bioRxiv">
        <title>The Genome of the Zebra Mussel, Dreissena polymorpha: A Resource for Invasive Species Research.</title>
        <authorList>
            <person name="McCartney M.A."/>
            <person name="Auch B."/>
            <person name="Kono T."/>
            <person name="Mallez S."/>
            <person name="Zhang Y."/>
            <person name="Obille A."/>
            <person name="Becker A."/>
            <person name="Abrahante J.E."/>
            <person name="Garbe J."/>
            <person name="Badalamenti J.P."/>
            <person name="Herman A."/>
            <person name="Mangelson H."/>
            <person name="Liachko I."/>
            <person name="Sullivan S."/>
            <person name="Sone E.D."/>
            <person name="Koren S."/>
            <person name="Silverstein K.A.T."/>
            <person name="Beckman K.B."/>
            <person name="Gohl D.M."/>
        </authorList>
    </citation>
    <scope>NUCLEOTIDE SEQUENCE</scope>
    <source>
        <strain evidence="2">Duluth1</strain>
        <tissue evidence="2">Whole animal</tissue>
    </source>
</reference>
<name>A0A9D4E909_DREPO</name>
<dbReference type="AlphaFoldDB" id="A0A9D4E909"/>
<dbReference type="EMBL" id="JAIWYP010000012">
    <property type="protein sequence ID" value="KAH3727788.1"/>
    <property type="molecule type" value="Genomic_DNA"/>
</dbReference>
<dbReference type="Proteomes" id="UP000828390">
    <property type="component" value="Unassembled WGS sequence"/>
</dbReference>
<protein>
    <submittedName>
        <fullName evidence="2">Uncharacterized protein</fullName>
    </submittedName>
</protein>
<organism evidence="2 3">
    <name type="scientific">Dreissena polymorpha</name>
    <name type="common">Zebra mussel</name>
    <name type="synonym">Mytilus polymorpha</name>
    <dbReference type="NCBI Taxonomy" id="45954"/>
    <lineage>
        <taxon>Eukaryota</taxon>
        <taxon>Metazoa</taxon>
        <taxon>Spiralia</taxon>
        <taxon>Lophotrochozoa</taxon>
        <taxon>Mollusca</taxon>
        <taxon>Bivalvia</taxon>
        <taxon>Autobranchia</taxon>
        <taxon>Heteroconchia</taxon>
        <taxon>Euheterodonta</taxon>
        <taxon>Imparidentia</taxon>
        <taxon>Neoheterodontei</taxon>
        <taxon>Myida</taxon>
        <taxon>Dreissenoidea</taxon>
        <taxon>Dreissenidae</taxon>
        <taxon>Dreissena</taxon>
    </lineage>
</organism>
<keyword evidence="3" id="KW-1185">Reference proteome</keyword>
<dbReference type="EMBL" id="JAIWYP010000009">
    <property type="protein sequence ID" value="KAH3775373.1"/>
    <property type="molecule type" value="Genomic_DNA"/>
</dbReference>
<proteinExistence type="predicted"/>
<evidence type="ECO:0000313" key="1">
    <source>
        <dbReference type="EMBL" id="KAH3727788.1"/>
    </source>
</evidence>
<sequence>MPKSIILCYNGYCGTYCSKHSLACRGSAGKYKPKLYLPESYKLKIEISDEALFKACIQIVLGPDSNDSTRLHTSTQKCEAVNRAYQTAIPKTVTFSRNCTGRIHSTIL</sequence>
<evidence type="ECO:0000313" key="3">
    <source>
        <dbReference type="Proteomes" id="UP000828390"/>
    </source>
</evidence>
<comment type="caution">
    <text evidence="2">The sequence shown here is derived from an EMBL/GenBank/DDBJ whole genome shotgun (WGS) entry which is preliminary data.</text>
</comment>
<gene>
    <name evidence="1" type="ORF">DPMN_053733</name>
    <name evidence="2" type="ORF">DPMN_176774</name>
</gene>
<accession>A0A9D4E909</accession>